<keyword evidence="1" id="KW-0808">Transferase</keyword>
<proteinExistence type="predicted"/>
<keyword evidence="2" id="KW-1185">Reference proteome</keyword>
<name>A0ACD4PGZ3_9BACT</name>
<keyword evidence="1" id="KW-0489">Methyltransferase</keyword>
<evidence type="ECO:0000313" key="2">
    <source>
        <dbReference type="Proteomes" id="UP001213039"/>
    </source>
</evidence>
<protein>
    <submittedName>
        <fullName evidence="1">Class I SAM-dependent methyltransferase</fullName>
    </submittedName>
</protein>
<sequence length="240" mass="28278">MNNNNKKVFHNWATLLKYGNATLNIKLWTSEKHLLKKYIKQSATILDLGCGSGRTTFALYENGYQNIIAADISEAMIEQANWINQKLNYPIDFQVQDATNLKFQDNQFDFVFFSFNGWPGIPSQKARIKALSEIYRVLKKGGIFIFSAHERDEEKYLANYKKVLNECNEFKFETFGDYIFKNEENFCDFMHLYSLEELKNLILSNTKFKILETLNRDQNFKESNEVLKFSDNTIFWILQK</sequence>
<dbReference type="EMBL" id="CP114370">
    <property type="protein sequence ID" value="WBP83825.1"/>
    <property type="molecule type" value="Genomic_DNA"/>
</dbReference>
<gene>
    <name evidence="1" type="ORF">Me_995_000449</name>
</gene>
<reference evidence="1" key="1">
    <citation type="submission" date="2022-12" db="EMBL/GenBank/DDBJ databases">
        <authorList>
            <consortium name="Asia Pacific Centre for Animal Health"/>
            <person name="Klose S.M."/>
            <person name="Legione A.R."/>
            <person name="Monotti I."/>
            <person name="Bushell R."/>
            <person name="Marenda M.S."/>
            <person name="Sugiyama T."/>
            <person name="Browning G.F."/>
            <person name="Vaz P.K."/>
        </authorList>
    </citation>
    <scope>NUCLEOTIDE SEQUENCE</scope>
    <source>
        <strain evidence="1">Felid995</strain>
    </source>
</reference>
<evidence type="ECO:0000313" key="1">
    <source>
        <dbReference type="EMBL" id="WBP83825.1"/>
    </source>
</evidence>
<accession>A0ACD4PGZ3</accession>
<organism evidence="1 2">
    <name type="scientific">Mycoplasmopsis edwardii</name>
    <dbReference type="NCBI Taxonomy" id="53558"/>
    <lineage>
        <taxon>Bacteria</taxon>
        <taxon>Bacillati</taxon>
        <taxon>Mycoplasmatota</taxon>
        <taxon>Mycoplasmoidales</taxon>
        <taxon>Metamycoplasmataceae</taxon>
        <taxon>Mycoplasmopsis</taxon>
    </lineage>
</organism>
<dbReference type="Proteomes" id="UP001213039">
    <property type="component" value="Chromosome"/>
</dbReference>